<evidence type="ECO:0000313" key="2">
    <source>
        <dbReference type="Proteomes" id="UP000543030"/>
    </source>
</evidence>
<accession>A0A840REG4</accession>
<evidence type="ECO:0000313" key="1">
    <source>
        <dbReference type="EMBL" id="MBB5191909.1"/>
    </source>
</evidence>
<proteinExistence type="predicted"/>
<dbReference type="EC" id="3.1.3.-" evidence="1"/>
<dbReference type="Pfam" id="PF00300">
    <property type="entry name" value="His_Phos_1"/>
    <property type="match status" value="1"/>
</dbReference>
<gene>
    <name evidence="1" type="ORF">HNQ50_002646</name>
</gene>
<dbReference type="SUPFAM" id="SSF53254">
    <property type="entry name" value="Phosphoglycerate mutase-like"/>
    <property type="match status" value="1"/>
</dbReference>
<keyword evidence="1" id="KW-0378">Hydrolase</keyword>
<reference evidence="1 2" key="1">
    <citation type="submission" date="2020-08" db="EMBL/GenBank/DDBJ databases">
        <title>Genomic Encyclopedia of Type Strains, Phase IV (KMG-IV): sequencing the most valuable type-strain genomes for metagenomic binning, comparative biology and taxonomic classification.</title>
        <authorList>
            <person name="Goeker M."/>
        </authorList>
    </citation>
    <scope>NUCLEOTIDE SEQUENCE [LARGE SCALE GENOMIC DNA]</scope>
    <source>
        <strain evidence="1 2">DSM 18233</strain>
    </source>
</reference>
<dbReference type="Gene3D" id="3.40.50.1240">
    <property type="entry name" value="Phosphoglycerate mutase-like"/>
    <property type="match status" value="1"/>
</dbReference>
<keyword evidence="2" id="KW-1185">Reference proteome</keyword>
<dbReference type="CDD" id="cd07067">
    <property type="entry name" value="HP_PGM_like"/>
    <property type="match status" value="1"/>
</dbReference>
<dbReference type="GO" id="GO:0016787">
    <property type="term" value="F:hydrolase activity"/>
    <property type="evidence" value="ECO:0007669"/>
    <property type="project" value="UniProtKB-KW"/>
</dbReference>
<sequence>MDLILWRHAEAEDGSPDLKRALTRHGHVQARLMAQWLAPRLAQQSVRIVASEALRAQQTATALSTDFLVDPRLNPDVRGPADYLDVTGWPEGKEGDITILVAHQPTIGRLAGLLLTGLDQDLSTKKGAIWWIQRRLRGGAVQYCLRASISPDLLQNG</sequence>
<name>A0A840REG4_9NEIS</name>
<protein>
    <submittedName>
        <fullName evidence="1">Phosphohistidine phosphatase</fullName>
        <ecNumber evidence="1">3.1.3.-</ecNumber>
    </submittedName>
</protein>
<organism evidence="1 2">
    <name type="scientific">Silvimonas terrae</name>
    <dbReference type="NCBI Taxonomy" id="300266"/>
    <lineage>
        <taxon>Bacteria</taxon>
        <taxon>Pseudomonadati</taxon>
        <taxon>Pseudomonadota</taxon>
        <taxon>Betaproteobacteria</taxon>
        <taxon>Neisseriales</taxon>
        <taxon>Chitinibacteraceae</taxon>
        <taxon>Silvimonas</taxon>
    </lineage>
</organism>
<dbReference type="Proteomes" id="UP000543030">
    <property type="component" value="Unassembled WGS sequence"/>
</dbReference>
<dbReference type="InterPro" id="IPR029033">
    <property type="entry name" value="His_PPase_superfam"/>
</dbReference>
<dbReference type="EMBL" id="JACHHN010000005">
    <property type="protein sequence ID" value="MBB5191909.1"/>
    <property type="molecule type" value="Genomic_DNA"/>
</dbReference>
<dbReference type="SMART" id="SM00855">
    <property type="entry name" value="PGAM"/>
    <property type="match status" value="1"/>
</dbReference>
<dbReference type="InterPro" id="IPR013078">
    <property type="entry name" value="His_Pase_superF_clade-1"/>
</dbReference>
<dbReference type="RefSeq" id="WP_184101425.1">
    <property type="nucleotide sequence ID" value="NZ_JACHHN010000005.1"/>
</dbReference>
<comment type="caution">
    <text evidence="1">The sequence shown here is derived from an EMBL/GenBank/DDBJ whole genome shotgun (WGS) entry which is preliminary data.</text>
</comment>
<dbReference type="AlphaFoldDB" id="A0A840REG4"/>